<keyword evidence="3" id="KW-0560">Oxidoreductase</keyword>
<feature type="signal peptide" evidence="4">
    <location>
        <begin position="1"/>
        <end position="19"/>
    </location>
</feature>
<dbReference type="OMA" id="NWFTPYI"/>
<evidence type="ECO:0000256" key="4">
    <source>
        <dbReference type="SAM" id="SignalP"/>
    </source>
</evidence>
<gene>
    <name evidence="6" type="ORF">ASPCAL14438</name>
</gene>
<name>A0A0U5GJ00_ASPCI</name>
<dbReference type="Proteomes" id="UP000054771">
    <property type="component" value="Unassembled WGS sequence"/>
</dbReference>
<evidence type="ECO:0000313" key="6">
    <source>
        <dbReference type="EMBL" id="CEL11335.1"/>
    </source>
</evidence>
<proteinExistence type="inferred from homology"/>
<evidence type="ECO:0000256" key="3">
    <source>
        <dbReference type="ARBA" id="ARBA00023002"/>
    </source>
</evidence>
<protein>
    <recommendedName>
        <fullName evidence="5">FAD/NAD(P)-binding domain-containing protein</fullName>
    </recommendedName>
</protein>
<dbReference type="GO" id="GO:0097237">
    <property type="term" value="P:cellular response to toxic substance"/>
    <property type="evidence" value="ECO:0007669"/>
    <property type="project" value="UniProtKB-ARBA"/>
</dbReference>
<dbReference type="PANTHER" id="PTHR48105">
    <property type="entry name" value="THIOREDOXIN REDUCTASE 1-RELATED-RELATED"/>
    <property type="match status" value="1"/>
</dbReference>
<dbReference type="OrthoDB" id="10260355at2759"/>
<evidence type="ECO:0000259" key="5">
    <source>
        <dbReference type="Pfam" id="PF07992"/>
    </source>
</evidence>
<dbReference type="InterPro" id="IPR036188">
    <property type="entry name" value="FAD/NAD-bd_sf"/>
</dbReference>
<dbReference type="SUPFAM" id="SSF51905">
    <property type="entry name" value="FAD/NAD(P)-binding domain"/>
    <property type="match status" value="1"/>
</dbReference>
<dbReference type="InterPro" id="IPR023753">
    <property type="entry name" value="FAD/NAD-binding_dom"/>
</dbReference>
<dbReference type="InterPro" id="IPR050097">
    <property type="entry name" value="Ferredoxin-NADP_redctase_2"/>
</dbReference>
<dbReference type="PRINTS" id="PR00368">
    <property type="entry name" value="FADPNR"/>
</dbReference>
<dbReference type="GO" id="GO:0016491">
    <property type="term" value="F:oxidoreductase activity"/>
    <property type="evidence" value="ECO:0007669"/>
    <property type="project" value="UniProtKB-KW"/>
</dbReference>
<dbReference type="AlphaFoldDB" id="A0A0U5GJ00"/>
<dbReference type="EMBL" id="CDMC01000024">
    <property type="protein sequence ID" value="CEL11335.1"/>
    <property type="molecule type" value="Genomic_DNA"/>
</dbReference>
<sequence length="337" mass="36376">MNLTIPLLTMSLATNLTTTLFDALIIGAGPGGLSVATGLARQLHTAVVFDSGVYRNARATHMHNVLGWDHVNPAELRAKGKADLLARYATVQFQNETVESVRRMRTESSLFEAVDGKGNKWYGRKVVLATGVKDVMLDIEGFEECWGRNIFHCLFCDGYEERGQKSVGFLAMGPIVKMGRGAHLARMALRLSESVTAYTNGNEAVATELKDQLAGLNVAIDNRSIARFEKMSEGAKVRVHFDDNESKEEGFLVYAPETKISAPFATQLSLKMTQGGDIEVNQPFFETSMPGVFAVGDIAGPIKAVTPAIYSGTMVAGGLVGQLQAEEAPELVGEASL</sequence>
<reference evidence="7" key="1">
    <citation type="journal article" date="2016" name="Genome Announc.">
        <title>Draft genome sequences of fungus Aspergillus calidoustus.</title>
        <authorList>
            <person name="Horn F."/>
            <person name="Linde J."/>
            <person name="Mattern D.J."/>
            <person name="Walther G."/>
            <person name="Guthke R."/>
            <person name="Scherlach K."/>
            <person name="Martin K."/>
            <person name="Brakhage A.A."/>
            <person name="Petzke L."/>
            <person name="Valiante V."/>
        </authorList>
    </citation>
    <scope>NUCLEOTIDE SEQUENCE [LARGE SCALE GENOMIC DNA]</scope>
    <source>
        <strain evidence="7">SF006504</strain>
    </source>
</reference>
<keyword evidence="7" id="KW-1185">Reference proteome</keyword>
<keyword evidence="2" id="KW-0285">Flavoprotein</keyword>
<accession>A0A0U5GJ00</accession>
<feature type="chain" id="PRO_5006857933" description="FAD/NAD(P)-binding domain-containing protein" evidence="4">
    <location>
        <begin position="20"/>
        <end position="337"/>
    </location>
</feature>
<dbReference type="STRING" id="454130.A0A0U5GJ00"/>
<comment type="similarity">
    <text evidence="1">Belongs to the class-II pyridine nucleotide-disulfide oxidoreductase family.</text>
</comment>
<evidence type="ECO:0000256" key="2">
    <source>
        <dbReference type="ARBA" id="ARBA00022630"/>
    </source>
</evidence>
<organism evidence="6 7">
    <name type="scientific">Aspergillus calidoustus</name>
    <dbReference type="NCBI Taxonomy" id="454130"/>
    <lineage>
        <taxon>Eukaryota</taxon>
        <taxon>Fungi</taxon>
        <taxon>Dikarya</taxon>
        <taxon>Ascomycota</taxon>
        <taxon>Pezizomycotina</taxon>
        <taxon>Eurotiomycetes</taxon>
        <taxon>Eurotiomycetidae</taxon>
        <taxon>Eurotiales</taxon>
        <taxon>Aspergillaceae</taxon>
        <taxon>Aspergillus</taxon>
        <taxon>Aspergillus subgen. Nidulantes</taxon>
    </lineage>
</organism>
<dbReference type="Gene3D" id="3.50.50.60">
    <property type="entry name" value="FAD/NAD(P)-binding domain"/>
    <property type="match status" value="2"/>
</dbReference>
<evidence type="ECO:0000313" key="7">
    <source>
        <dbReference type="Proteomes" id="UP000054771"/>
    </source>
</evidence>
<keyword evidence="4" id="KW-0732">Signal</keyword>
<evidence type="ECO:0000256" key="1">
    <source>
        <dbReference type="ARBA" id="ARBA00009333"/>
    </source>
</evidence>
<dbReference type="PRINTS" id="PR00469">
    <property type="entry name" value="PNDRDTASEII"/>
</dbReference>
<feature type="domain" description="FAD/NAD(P)-binding" evidence="5">
    <location>
        <begin position="22"/>
        <end position="312"/>
    </location>
</feature>
<dbReference type="Pfam" id="PF07992">
    <property type="entry name" value="Pyr_redox_2"/>
    <property type="match status" value="1"/>
</dbReference>